<reference evidence="3" key="1">
    <citation type="submission" date="2016-04" db="EMBL/GenBank/DDBJ databases">
        <authorList>
            <person name="Tagini F."/>
        </authorList>
    </citation>
    <scope>NUCLEOTIDE SEQUENCE [LARGE SCALE GENOMIC DNA]</scope>
    <source>
        <strain evidence="3">CHUV0807</strain>
    </source>
</reference>
<sequence>MNLPILATAILLTLALFAHFCVGTRETAGLRPAENDSNKNHIQALCVFQLVSIDLLLLAVLSFLLALTDLLPDKRTIAYSA</sequence>
<keyword evidence="1" id="KW-0472">Membrane</keyword>
<name>A0A1C3NEM9_9GAMM</name>
<dbReference type="AlphaFoldDB" id="A0A1C3NEM9"/>
<keyword evidence="1" id="KW-1133">Transmembrane helix</keyword>
<feature type="transmembrane region" description="Helical" evidence="1">
    <location>
        <begin position="42"/>
        <end position="67"/>
    </location>
</feature>
<evidence type="ECO:0000313" key="3">
    <source>
        <dbReference type="Proteomes" id="UP000190837"/>
    </source>
</evidence>
<protein>
    <submittedName>
        <fullName evidence="2">Uncharacterized protein</fullName>
    </submittedName>
</protein>
<dbReference type="EMBL" id="FKLO01000033">
    <property type="protein sequence ID" value="SBV30999.1"/>
    <property type="molecule type" value="Genomic_DNA"/>
</dbReference>
<evidence type="ECO:0000313" key="2">
    <source>
        <dbReference type="EMBL" id="SBV30999.1"/>
    </source>
</evidence>
<gene>
    <name evidence="2" type="ORF">CHUV0807_0802</name>
</gene>
<evidence type="ECO:0000256" key="1">
    <source>
        <dbReference type="SAM" id="Phobius"/>
    </source>
</evidence>
<keyword evidence="1" id="KW-0812">Transmembrane</keyword>
<accession>A0A1C3NEM9</accession>
<dbReference type="Proteomes" id="UP000190837">
    <property type="component" value="Unassembled WGS sequence"/>
</dbReference>
<dbReference type="RefSeq" id="WP_079539878.1">
    <property type="nucleotide sequence ID" value="NZ_CAUPBE010000065.1"/>
</dbReference>
<proteinExistence type="predicted"/>
<organism evidence="2 3">
    <name type="scientific">Cardiobacterium hominis</name>
    <dbReference type="NCBI Taxonomy" id="2718"/>
    <lineage>
        <taxon>Bacteria</taxon>
        <taxon>Pseudomonadati</taxon>
        <taxon>Pseudomonadota</taxon>
        <taxon>Gammaproteobacteria</taxon>
        <taxon>Cardiobacteriales</taxon>
        <taxon>Cardiobacteriaceae</taxon>
        <taxon>Cardiobacterium</taxon>
    </lineage>
</organism>